<organism evidence="1 2">
    <name type="scientific">Salinimicrobium flavum</name>
    <dbReference type="NCBI Taxonomy" id="1737065"/>
    <lineage>
        <taxon>Bacteria</taxon>
        <taxon>Pseudomonadati</taxon>
        <taxon>Bacteroidota</taxon>
        <taxon>Flavobacteriia</taxon>
        <taxon>Flavobacteriales</taxon>
        <taxon>Flavobacteriaceae</taxon>
        <taxon>Salinimicrobium</taxon>
    </lineage>
</organism>
<name>A0ABW5J1U9_9FLAO</name>
<evidence type="ECO:0000313" key="1">
    <source>
        <dbReference type="EMBL" id="MFD2519117.1"/>
    </source>
</evidence>
<protein>
    <submittedName>
        <fullName evidence="1">Uncharacterized protein</fullName>
    </submittedName>
</protein>
<keyword evidence="2" id="KW-1185">Reference proteome</keyword>
<evidence type="ECO:0000313" key="2">
    <source>
        <dbReference type="Proteomes" id="UP001597468"/>
    </source>
</evidence>
<dbReference type="RefSeq" id="WP_380754708.1">
    <property type="nucleotide sequence ID" value="NZ_JBHULT010000012.1"/>
</dbReference>
<gene>
    <name evidence="1" type="ORF">ACFSTG_14510</name>
</gene>
<sequence>MIYLLIFLVTGTQDLSQEPGLHEVRNLYAKAAEQQEAGEKLLKLVKPYANQDPLFLGYEAAANMMMAKHVANPFTKMSYFKKGKKMLASAIETDPQNIELRYLRFSIQAETPGFLGYKDHLEKDKNFIRQELSKVKDKELQRTILSYLLVSKAVDERERKEIRNNHNKLWKP</sequence>
<comment type="caution">
    <text evidence="1">The sequence shown here is derived from an EMBL/GenBank/DDBJ whole genome shotgun (WGS) entry which is preliminary data.</text>
</comment>
<proteinExistence type="predicted"/>
<accession>A0ABW5J1U9</accession>
<dbReference type="EMBL" id="JBHULT010000012">
    <property type="protein sequence ID" value="MFD2519117.1"/>
    <property type="molecule type" value="Genomic_DNA"/>
</dbReference>
<reference evidence="2" key="1">
    <citation type="journal article" date="2019" name="Int. J. Syst. Evol. Microbiol.">
        <title>The Global Catalogue of Microorganisms (GCM) 10K type strain sequencing project: providing services to taxonomists for standard genome sequencing and annotation.</title>
        <authorList>
            <consortium name="The Broad Institute Genomics Platform"/>
            <consortium name="The Broad Institute Genome Sequencing Center for Infectious Disease"/>
            <person name="Wu L."/>
            <person name="Ma J."/>
        </authorList>
    </citation>
    <scope>NUCLEOTIDE SEQUENCE [LARGE SCALE GENOMIC DNA]</scope>
    <source>
        <strain evidence="2">KCTC 42585</strain>
    </source>
</reference>
<dbReference type="Proteomes" id="UP001597468">
    <property type="component" value="Unassembled WGS sequence"/>
</dbReference>